<proteinExistence type="predicted"/>
<keyword evidence="1" id="KW-0472">Membrane</keyword>
<keyword evidence="3" id="KW-1185">Reference proteome</keyword>
<keyword evidence="1" id="KW-1133">Transmembrane helix</keyword>
<keyword evidence="1" id="KW-0812">Transmembrane</keyword>
<organism evidence="2 3">
    <name type="scientific">Ancylostoma ceylanicum</name>
    <dbReference type="NCBI Taxonomy" id="53326"/>
    <lineage>
        <taxon>Eukaryota</taxon>
        <taxon>Metazoa</taxon>
        <taxon>Ecdysozoa</taxon>
        <taxon>Nematoda</taxon>
        <taxon>Chromadorea</taxon>
        <taxon>Rhabditida</taxon>
        <taxon>Rhabditina</taxon>
        <taxon>Rhabditomorpha</taxon>
        <taxon>Strongyloidea</taxon>
        <taxon>Ancylostomatidae</taxon>
        <taxon>Ancylostomatinae</taxon>
        <taxon>Ancylostoma</taxon>
    </lineage>
</organism>
<sequence length="118" mass="13393">MITRQNKLVSAAKPRRSGVALRLRGSDSYGARRNPWYSHLFDSKKEPYKASWDSPLFAGEILLYFAAPIPVILVEVGFCHSVFCFLKDEAISKNVPDIVKKQQQTVMGESLLFDWLNS</sequence>
<dbReference type="Proteomes" id="UP000024635">
    <property type="component" value="Unassembled WGS sequence"/>
</dbReference>
<comment type="caution">
    <text evidence="2">The sequence shown here is derived from an EMBL/GenBank/DDBJ whole genome shotgun (WGS) entry which is preliminary data.</text>
</comment>
<gene>
    <name evidence="2" type="primary">Acey_s0074.g867</name>
    <name evidence="2" type="ORF">Y032_0074g867</name>
</gene>
<feature type="transmembrane region" description="Helical" evidence="1">
    <location>
        <begin position="61"/>
        <end position="86"/>
    </location>
</feature>
<evidence type="ECO:0000256" key="1">
    <source>
        <dbReference type="SAM" id="Phobius"/>
    </source>
</evidence>
<dbReference type="AlphaFoldDB" id="A0A016TVF1"/>
<accession>A0A016TVF1</accession>
<evidence type="ECO:0000313" key="3">
    <source>
        <dbReference type="Proteomes" id="UP000024635"/>
    </source>
</evidence>
<dbReference type="EMBL" id="JARK01001410">
    <property type="protein sequence ID" value="EYC06736.1"/>
    <property type="molecule type" value="Genomic_DNA"/>
</dbReference>
<reference evidence="3" key="1">
    <citation type="journal article" date="2015" name="Nat. Genet.">
        <title>The genome and transcriptome of the zoonotic hookworm Ancylostoma ceylanicum identify infection-specific gene families.</title>
        <authorList>
            <person name="Schwarz E.M."/>
            <person name="Hu Y."/>
            <person name="Antoshechkin I."/>
            <person name="Miller M.M."/>
            <person name="Sternberg P.W."/>
            <person name="Aroian R.V."/>
        </authorList>
    </citation>
    <scope>NUCLEOTIDE SEQUENCE</scope>
    <source>
        <strain evidence="3">HY135</strain>
    </source>
</reference>
<name>A0A016TVF1_9BILA</name>
<protein>
    <submittedName>
        <fullName evidence="2">Uncharacterized protein</fullName>
    </submittedName>
</protein>
<evidence type="ECO:0000313" key="2">
    <source>
        <dbReference type="EMBL" id="EYC06736.1"/>
    </source>
</evidence>